<dbReference type="PROSITE" id="PS00108">
    <property type="entry name" value="PROTEIN_KINASE_ST"/>
    <property type="match status" value="1"/>
</dbReference>
<accession>A0A9Q0RIF3</accession>
<keyword evidence="5" id="KW-0067">ATP-binding</keyword>
<evidence type="ECO:0000259" key="6">
    <source>
        <dbReference type="PROSITE" id="PS50011"/>
    </source>
</evidence>
<dbReference type="SMART" id="SM00220">
    <property type="entry name" value="S_TKc"/>
    <property type="match status" value="1"/>
</dbReference>
<organism evidence="7 8">
    <name type="scientific">Blomia tropicalis</name>
    <name type="common">Mite</name>
    <dbReference type="NCBI Taxonomy" id="40697"/>
    <lineage>
        <taxon>Eukaryota</taxon>
        <taxon>Metazoa</taxon>
        <taxon>Ecdysozoa</taxon>
        <taxon>Arthropoda</taxon>
        <taxon>Chelicerata</taxon>
        <taxon>Arachnida</taxon>
        <taxon>Acari</taxon>
        <taxon>Acariformes</taxon>
        <taxon>Sarcoptiformes</taxon>
        <taxon>Astigmata</taxon>
        <taxon>Glycyphagoidea</taxon>
        <taxon>Echimyopodidae</taxon>
        <taxon>Blomia</taxon>
    </lineage>
</organism>
<keyword evidence="1" id="KW-0723">Serine/threonine-protein kinase</keyword>
<dbReference type="SUPFAM" id="SSF56112">
    <property type="entry name" value="Protein kinase-like (PK-like)"/>
    <property type="match status" value="1"/>
</dbReference>
<feature type="domain" description="Protein kinase" evidence="6">
    <location>
        <begin position="9"/>
        <end position="272"/>
    </location>
</feature>
<dbReference type="EMBL" id="JAPWDV010000003">
    <property type="protein sequence ID" value="KAJ6216788.1"/>
    <property type="molecule type" value="Genomic_DNA"/>
</dbReference>
<dbReference type="OMA" id="HRITMAQ"/>
<evidence type="ECO:0000313" key="8">
    <source>
        <dbReference type="Proteomes" id="UP001142055"/>
    </source>
</evidence>
<evidence type="ECO:0000256" key="3">
    <source>
        <dbReference type="ARBA" id="ARBA00022741"/>
    </source>
</evidence>
<keyword evidence="4" id="KW-0418">Kinase</keyword>
<name>A0A9Q0RIF3_BLOTA</name>
<dbReference type="GO" id="GO:0005524">
    <property type="term" value="F:ATP binding"/>
    <property type="evidence" value="ECO:0007669"/>
    <property type="project" value="UniProtKB-KW"/>
</dbReference>
<dbReference type="GO" id="GO:0004674">
    <property type="term" value="F:protein serine/threonine kinase activity"/>
    <property type="evidence" value="ECO:0007669"/>
    <property type="project" value="UniProtKB-KW"/>
</dbReference>
<comment type="caution">
    <text evidence="7">The sequence shown here is derived from an EMBL/GenBank/DDBJ whole genome shotgun (WGS) entry which is preliminary data.</text>
</comment>
<dbReference type="PANTHER" id="PTHR24345:SF0">
    <property type="entry name" value="CELL CYCLE SERINE_THREONINE-PROTEIN KINASE CDC5_MSD2"/>
    <property type="match status" value="1"/>
</dbReference>
<protein>
    <recommendedName>
        <fullName evidence="6">Protein kinase domain-containing protein</fullName>
    </recommendedName>
</protein>
<dbReference type="Pfam" id="PF00069">
    <property type="entry name" value="Pkinase"/>
    <property type="match status" value="1"/>
</dbReference>
<dbReference type="PANTHER" id="PTHR24345">
    <property type="entry name" value="SERINE/THREONINE-PROTEIN KINASE PLK"/>
    <property type="match status" value="1"/>
</dbReference>
<dbReference type="PROSITE" id="PS50011">
    <property type="entry name" value="PROTEIN_KINASE_DOM"/>
    <property type="match status" value="1"/>
</dbReference>
<dbReference type="InterPro" id="IPR000719">
    <property type="entry name" value="Prot_kinase_dom"/>
</dbReference>
<dbReference type="AlphaFoldDB" id="A0A9Q0RIF3"/>
<sequence>MDALMQRGYTTFVRLDSGGQAKVYRTTKHDRIYAIKVVPIEAQNVEKLDQDLRRELNISHNLRHPNCIRVEDMFRTKKRVYIVMDYMPNGTIGNKVRKDGPLSEWNVKCWFPPIVRAVNYLHENLIAHRDLKLDNVLLDQYFNPILSDYGFSRFIEYEHNNPNNEVKLSHTFCGTRSHNPPEVLMYQPYNPFKCDIWCLGIVLFIMINQVYPFDRNEPRSVMYNKQMKRNYHLQSKIESIISNNLKHLINTLLEPIPSKRPSIDQLCRHQWFPIIYQELNIYRTIKKQSQQQQQQQQDNG</sequence>
<keyword evidence="3" id="KW-0547">Nucleotide-binding</keyword>
<dbReference type="Proteomes" id="UP001142055">
    <property type="component" value="Chromosome 3"/>
</dbReference>
<evidence type="ECO:0000313" key="7">
    <source>
        <dbReference type="EMBL" id="KAJ6216788.1"/>
    </source>
</evidence>
<evidence type="ECO:0000256" key="2">
    <source>
        <dbReference type="ARBA" id="ARBA00022679"/>
    </source>
</evidence>
<keyword evidence="2" id="KW-0808">Transferase</keyword>
<evidence type="ECO:0000256" key="1">
    <source>
        <dbReference type="ARBA" id="ARBA00022527"/>
    </source>
</evidence>
<proteinExistence type="predicted"/>
<dbReference type="InterPro" id="IPR011009">
    <property type="entry name" value="Kinase-like_dom_sf"/>
</dbReference>
<dbReference type="GO" id="GO:0005634">
    <property type="term" value="C:nucleus"/>
    <property type="evidence" value="ECO:0007669"/>
    <property type="project" value="TreeGrafter"/>
</dbReference>
<evidence type="ECO:0000256" key="4">
    <source>
        <dbReference type="ARBA" id="ARBA00022777"/>
    </source>
</evidence>
<keyword evidence="8" id="KW-1185">Reference proteome</keyword>
<evidence type="ECO:0000256" key="5">
    <source>
        <dbReference type="ARBA" id="ARBA00022840"/>
    </source>
</evidence>
<dbReference type="Gene3D" id="1.10.510.10">
    <property type="entry name" value="Transferase(Phosphotransferase) domain 1"/>
    <property type="match status" value="1"/>
</dbReference>
<dbReference type="InterPro" id="IPR008271">
    <property type="entry name" value="Ser/Thr_kinase_AS"/>
</dbReference>
<gene>
    <name evidence="7" type="ORF">RDWZM_007945</name>
</gene>
<reference evidence="7" key="1">
    <citation type="submission" date="2022-12" db="EMBL/GenBank/DDBJ databases">
        <title>Genome assemblies of Blomia tropicalis.</title>
        <authorList>
            <person name="Cui Y."/>
        </authorList>
    </citation>
    <scope>NUCLEOTIDE SEQUENCE</scope>
    <source>
        <tissue evidence="7">Adult mites</tissue>
    </source>
</reference>